<dbReference type="OrthoDB" id="2339451at2"/>
<gene>
    <name evidence="6" type="ORF">BRYFOR_09242</name>
</gene>
<dbReference type="Gene3D" id="2.40.50.100">
    <property type="match status" value="1"/>
</dbReference>
<feature type="compositionally biased region" description="Low complexity" evidence="4">
    <location>
        <begin position="351"/>
        <end position="364"/>
    </location>
</feature>
<keyword evidence="7" id="KW-1185">Reference proteome</keyword>
<feature type="region of interest" description="Disordered" evidence="4">
    <location>
        <begin position="287"/>
        <end position="380"/>
    </location>
</feature>
<evidence type="ECO:0000256" key="1">
    <source>
        <dbReference type="ARBA" id="ARBA00004196"/>
    </source>
</evidence>
<sequence length="713" mass="75779">MKKRVIGAFAGFLAVMLVFTFLSRAADSLSVARVTVQKAERGKINHTVTGTGKVTQNREQAVSTLAGQTVKSIYVEEGQQVKKGDVLFEIDLVSLKEQILEQKQEMKKADLQSQDAASSRAAQAQKNAISQSRAAEDYSVAASKGNTAVSRAAAELKKAKQKLETLKQSDDGQTGVDTVEEILKQTCEDKQEEYEEAVAYKEELEDAIDETVKKALADLAAGTKTAARMTAETEIHFSGETGQADGKSFDAAGALHAAETEDASVLSASESKAALASSIAETEAPAVLSAQEPDNGNTADSGNGQTEGVGQMEAFTGGQTGDAAGGQTDDAAGGQTDIYGDGQQDTADTMQPVTPDTTQPVTPDAGMSSAPGADDEDGEQIIDGETEGATEDPWLLEQRIRQENQYLLDAAQVQIDIKEQEKAEADAALASYQQEKAAGTQTSAEEMKAQLEEEIEAKQQAYEDAVTSANDSLRSAGRAIEDASAPQGSDSTGEIDAITREQEELKLEKLETLLEAEGKVTAPIDATVTKINLMTGEKTPDGTAMLLSDTEAGNKLVVQVDESQEKYIAKGDDAQVKANNKNGDTLENLTVDSVRTNEEDADLLDVTVQLPQDSLEAGTSATLESTRISETYDCCVPIQALYEDNGRYYVYVLSESSTVLGTELTVTRLDVNVLDKNETNAALQPGTLASDQQVIVSSDKSISAGSRVRLVEE</sequence>
<feature type="compositionally biased region" description="Polar residues" evidence="4">
    <location>
        <begin position="292"/>
        <end position="308"/>
    </location>
</feature>
<keyword evidence="5" id="KW-0732">Signal</keyword>
<dbReference type="Proteomes" id="UP000005561">
    <property type="component" value="Unassembled WGS sequence"/>
</dbReference>
<dbReference type="Gene3D" id="2.40.420.20">
    <property type="match status" value="1"/>
</dbReference>
<feature type="signal peptide" evidence="5">
    <location>
        <begin position="1"/>
        <end position="25"/>
    </location>
</feature>
<name>C6LKP5_9FIRM</name>
<evidence type="ECO:0000313" key="7">
    <source>
        <dbReference type="Proteomes" id="UP000005561"/>
    </source>
</evidence>
<comment type="subcellular location">
    <subcellularLocation>
        <location evidence="1">Cell envelope</location>
    </subcellularLocation>
</comment>
<feature type="region of interest" description="Disordered" evidence="4">
    <location>
        <begin position="110"/>
        <end position="135"/>
    </location>
</feature>
<evidence type="ECO:0000256" key="5">
    <source>
        <dbReference type="SAM" id="SignalP"/>
    </source>
</evidence>
<feature type="compositionally biased region" description="Low complexity" evidence="4">
    <location>
        <begin position="325"/>
        <end position="337"/>
    </location>
</feature>
<dbReference type="PANTHER" id="PTHR32347">
    <property type="entry name" value="EFFLUX SYSTEM COMPONENT YKNX-RELATED"/>
    <property type="match status" value="1"/>
</dbReference>
<feature type="coiled-coil region" evidence="3">
    <location>
        <begin position="408"/>
        <end position="468"/>
    </location>
</feature>
<proteinExistence type="predicted"/>
<dbReference type="AlphaFoldDB" id="C6LKP5"/>
<dbReference type="InterPro" id="IPR050465">
    <property type="entry name" value="UPF0194_transport"/>
</dbReference>
<evidence type="ECO:0000256" key="2">
    <source>
        <dbReference type="ARBA" id="ARBA00023054"/>
    </source>
</evidence>
<comment type="caution">
    <text evidence="6">The sequence shown here is derived from an EMBL/GenBank/DDBJ whole genome shotgun (WGS) entry which is preliminary data.</text>
</comment>
<dbReference type="RefSeq" id="WP_006863994.1">
    <property type="nucleotide sequence ID" value="NZ_ACCL02000025.1"/>
</dbReference>
<protein>
    <submittedName>
        <fullName evidence="6">Efflux transporter, RND family, MFP subunit</fullName>
    </submittedName>
</protein>
<dbReference type="EMBL" id="ACCL02000025">
    <property type="protein sequence ID" value="EET58782.1"/>
    <property type="molecule type" value="Genomic_DNA"/>
</dbReference>
<feature type="coiled-coil region" evidence="3">
    <location>
        <begin position="149"/>
        <end position="214"/>
    </location>
</feature>
<evidence type="ECO:0000256" key="4">
    <source>
        <dbReference type="SAM" id="MobiDB-lite"/>
    </source>
</evidence>
<dbReference type="SUPFAM" id="SSF111369">
    <property type="entry name" value="HlyD-like secretion proteins"/>
    <property type="match status" value="1"/>
</dbReference>
<feature type="compositionally biased region" description="Low complexity" evidence="4">
    <location>
        <begin position="111"/>
        <end position="125"/>
    </location>
</feature>
<dbReference type="Gene3D" id="1.10.287.470">
    <property type="entry name" value="Helix hairpin bin"/>
    <property type="match status" value="1"/>
</dbReference>
<dbReference type="STRING" id="168384.SAMN05660368_03079"/>
<dbReference type="GO" id="GO:0030313">
    <property type="term" value="C:cell envelope"/>
    <property type="evidence" value="ECO:0007669"/>
    <property type="project" value="UniProtKB-SubCell"/>
</dbReference>
<dbReference type="eggNOG" id="COG0845">
    <property type="taxonomic scope" value="Bacteria"/>
</dbReference>
<accession>C6LKP5</accession>
<organism evidence="6 7">
    <name type="scientific">Marvinbryantia formatexigens DSM 14469</name>
    <dbReference type="NCBI Taxonomy" id="478749"/>
    <lineage>
        <taxon>Bacteria</taxon>
        <taxon>Bacillati</taxon>
        <taxon>Bacillota</taxon>
        <taxon>Clostridia</taxon>
        <taxon>Lachnospirales</taxon>
        <taxon>Lachnospiraceae</taxon>
        <taxon>Marvinbryantia</taxon>
    </lineage>
</organism>
<evidence type="ECO:0000256" key="3">
    <source>
        <dbReference type="SAM" id="Coils"/>
    </source>
</evidence>
<evidence type="ECO:0000313" key="6">
    <source>
        <dbReference type="EMBL" id="EET58782.1"/>
    </source>
</evidence>
<keyword evidence="2 3" id="KW-0175">Coiled coil</keyword>
<feature type="chain" id="PRO_5002968388" evidence="5">
    <location>
        <begin position="26"/>
        <end position="713"/>
    </location>
</feature>
<reference evidence="6" key="1">
    <citation type="submission" date="2009-07" db="EMBL/GenBank/DDBJ databases">
        <authorList>
            <person name="Weinstock G."/>
            <person name="Sodergren E."/>
            <person name="Clifton S."/>
            <person name="Fulton L."/>
            <person name="Fulton B."/>
            <person name="Courtney L."/>
            <person name="Fronick C."/>
            <person name="Harrison M."/>
            <person name="Strong C."/>
            <person name="Farmer C."/>
            <person name="Delahaunty K."/>
            <person name="Markovic C."/>
            <person name="Hall O."/>
            <person name="Minx P."/>
            <person name="Tomlinson C."/>
            <person name="Mitreva M."/>
            <person name="Nelson J."/>
            <person name="Hou S."/>
            <person name="Wollam A."/>
            <person name="Pepin K.H."/>
            <person name="Johnson M."/>
            <person name="Bhonagiri V."/>
            <person name="Nash W.E."/>
            <person name="Warren W."/>
            <person name="Chinwalla A."/>
            <person name="Mardis E.R."/>
            <person name="Wilson R.K."/>
        </authorList>
    </citation>
    <scope>NUCLEOTIDE SEQUENCE [LARGE SCALE GENOMIC DNA]</scope>
    <source>
        <strain evidence="6">DSM 14469</strain>
    </source>
</reference>